<dbReference type="PANTHER" id="PTHR37423:SF2">
    <property type="entry name" value="MEMBRANE-BOUND LYTIC MUREIN TRANSGLYCOSYLASE C"/>
    <property type="match status" value="1"/>
</dbReference>
<keyword evidence="2" id="KW-1133">Transmembrane helix</keyword>
<evidence type="ECO:0000313" key="4">
    <source>
        <dbReference type="EMBL" id="SHF51151.1"/>
    </source>
</evidence>
<accession>A0A1M5C8V8</accession>
<dbReference type="GO" id="GO:0016020">
    <property type="term" value="C:membrane"/>
    <property type="evidence" value="ECO:0007669"/>
    <property type="project" value="InterPro"/>
</dbReference>
<feature type="transmembrane region" description="Helical" evidence="2">
    <location>
        <begin position="55"/>
        <end position="76"/>
    </location>
</feature>
<protein>
    <submittedName>
        <fullName evidence="4">Soluble lytic murein transglycosylase</fullName>
    </submittedName>
</protein>
<dbReference type="GO" id="GO:0008933">
    <property type="term" value="F:peptidoglycan lytic transglycosylase activity"/>
    <property type="evidence" value="ECO:0007669"/>
    <property type="project" value="InterPro"/>
</dbReference>
<dbReference type="InterPro" id="IPR000189">
    <property type="entry name" value="Transglyc_AS"/>
</dbReference>
<proteinExistence type="inferred from homology"/>
<dbReference type="GO" id="GO:0000270">
    <property type="term" value="P:peptidoglycan metabolic process"/>
    <property type="evidence" value="ECO:0007669"/>
    <property type="project" value="InterPro"/>
</dbReference>
<dbReference type="SUPFAM" id="SSF53955">
    <property type="entry name" value="Lysozyme-like"/>
    <property type="match status" value="1"/>
</dbReference>
<dbReference type="AlphaFoldDB" id="A0A1M5C8V8"/>
<dbReference type="CDD" id="cd16896">
    <property type="entry name" value="LT_Slt70-like"/>
    <property type="match status" value="1"/>
</dbReference>
<dbReference type="PROSITE" id="PS00922">
    <property type="entry name" value="TRANSGLYCOSYLASE"/>
    <property type="match status" value="1"/>
</dbReference>
<dbReference type="Proteomes" id="UP000184196">
    <property type="component" value="Unassembled WGS sequence"/>
</dbReference>
<keyword evidence="2" id="KW-0812">Transmembrane</keyword>
<keyword evidence="2" id="KW-0472">Membrane</keyword>
<dbReference type="PANTHER" id="PTHR37423">
    <property type="entry name" value="SOLUBLE LYTIC MUREIN TRANSGLYCOSYLASE-RELATED"/>
    <property type="match status" value="1"/>
</dbReference>
<evidence type="ECO:0000313" key="5">
    <source>
        <dbReference type="Proteomes" id="UP000184196"/>
    </source>
</evidence>
<dbReference type="Gene3D" id="1.10.530.10">
    <property type="match status" value="1"/>
</dbReference>
<gene>
    <name evidence="4" type="ORF">SAMN02745218_02452</name>
</gene>
<reference evidence="5" key="1">
    <citation type="submission" date="2016-11" db="EMBL/GenBank/DDBJ databases">
        <authorList>
            <person name="Varghese N."/>
            <person name="Submissions S."/>
        </authorList>
    </citation>
    <scope>NUCLEOTIDE SEQUENCE [LARGE SCALE GENOMIC DNA]</scope>
    <source>
        <strain evidence="5">DSM 11792</strain>
    </source>
</reference>
<dbReference type="InterPro" id="IPR008258">
    <property type="entry name" value="Transglycosylase_SLT_dom_1"/>
</dbReference>
<sequence length="236" mass="27574">MQQSLQEPGPVERIAFIAGQRKFSALSRLQAAIWSDAYLSWHLKVKKDKSFKVRLFFFVLMLLIILNLDHLGRLIYPFPYRETIFKYASSYGVDPFLVAAVIKTESNFNPRATSHRGARGLMQIMPETGSWAARELGLSHYHRDLLFDPEFNIHIGTWYLADLHRTFNNDPILVLAAYNGGLGNVQKWLEQQRWTGEKSKLDQIPFAETRDFIRKVLWNYQVYRYLYGGDHGEKHY</sequence>
<dbReference type="InterPro" id="IPR023346">
    <property type="entry name" value="Lysozyme-like_dom_sf"/>
</dbReference>
<evidence type="ECO:0000259" key="3">
    <source>
        <dbReference type="Pfam" id="PF01464"/>
    </source>
</evidence>
<evidence type="ECO:0000256" key="1">
    <source>
        <dbReference type="ARBA" id="ARBA00007734"/>
    </source>
</evidence>
<feature type="domain" description="Transglycosylase SLT" evidence="3">
    <location>
        <begin position="83"/>
        <end position="198"/>
    </location>
</feature>
<comment type="similarity">
    <text evidence="1">Belongs to the transglycosylase Slt family.</text>
</comment>
<evidence type="ECO:0000256" key="2">
    <source>
        <dbReference type="SAM" id="Phobius"/>
    </source>
</evidence>
<dbReference type="Pfam" id="PF01464">
    <property type="entry name" value="SLT"/>
    <property type="match status" value="1"/>
</dbReference>
<name>A0A1M5C8V8_9FIRM</name>
<organism evidence="4 5">
    <name type="scientific">Desulfofundulus australicus DSM 11792</name>
    <dbReference type="NCBI Taxonomy" id="1121425"/>
    <lineage>
        <taxon>Bacteria</taxon>
        <taxon>Bacillati</taxon>
        <taxon>Bacillota</taxon>
        <taxon>Clostridia</taxon>
        <taxon>Eubacteriales</taxon>
        <taxon>Peptococcaceae</taxon>
        <taxon>Desulfofundulus</taxon>
    </lineage>
</organism>
<dbReference type="EMBL" id="FQUW01000035">
    <property type="protein sequence ID" value="SHF51151.1"/>
    <property type="molecule type" value="Genomic_DNA"/>
</dbReference>
<keyword evidence="5" id="KW-1185">Reference proteome</keyword>